<keyword evidence="3" id="KW-1185">Reference proteome</keyword>
<feature type="chain" id="PRO_5018121496" evidence="1">
    <location>
        <begin position="22"/>
        <end position="247"/>
    </location>
</feature>
<organism evidence="2 3">
    <name type="scientific">Gallaecimonas pentaromativorans</name>
    <dbReference type="NCBI Taxonomy" id="584787"/>
    <lineage>
        <taxon>Bacteria</taxon>
        <taxon>Pseudomonadati</taxon>
        <taxon>Pseudomonadota</taxon>
        <taxon>Gammaproteobacteria</taxon>
        <taxon>Enterobacterales</taxon>
        <taxon>Gallaecimonadaceae</taxon>
        <taxon>Gallaecimonas</taxon>
    </lineage>
</organism>
<dbReference type="Proteomes" id="UP000268033">
    <property type="component" value="Unassembled WGS sequence"/>
</dbReference>
<dbReference type="STRING" id="584787.GCA_001247655_01054"/>
<feature type="signal peptide" evidence="1">
    <location>
        <begin position="1"/>
        <end position="21"/>
    </location>
</feature>
<sequence length="247" mass="26666">MQKLLKGWVLLTALVSSQLMAATVFDVEVVIVARQDASNETWPPRPLPDGKTNPLLIDAINAQCPPPCAAVPQTIVGSAPDATDDSQLPRLLRPDELKLNDAASRLTGLPGGRVLLHTGWRLAPKQPRYATPMAVEAGRDLGSYVLQPVAENTAVDVSAAPAEPQTGEAPVDATVMPAMVPELAGQIQVALDHYLLVDMALDLKTVQGDGQPLLVKTLRQKRRLKSGEWHYFDNPAMGVLMQIRPVR</sequence>
<dbReference type="EMBL" id="RJUL01000006">
    <property type="protein sequence ID" value="ROQ24832.1"/>
    <property type="molecule type" value="Genomic_DNA"/>
</dbReference>
<name>A0A3N1P0P6_9GAMM</name>
<accession>A0A3N1P0P6</accession>
<reference evidence="2 3" key="1">
    <citation type="submission" date="2018-11" db="EMBL/GenBank/DDBJ databases">
        <title>Genomic Encyclopedia of Type Strains, Phase IV (KMG-IV): sequencing the most valuable type-strain genomes for metagenomic binning, comparative biology and taxonomic classification.</title>
        <authorList>
            <person name="Goeker M."/>
        </authorList>
    </citation>
    <scope>NUCLEOTIDE SEQUENCE [LARGE SCALE GENOMIC DNA]</scope>
    <source>
        <strain evidence="2 3">DSM 21945</strain>
    </source>
</reference>
<protein>
    <submittedName>
        <fullName evidence="2">Peptidoglycan-binding protein CsiV</fullName>
    </submittedName>
</protein>
<dbReference type="AlphaFoldDB" id="A0A3N1P0P6"/>
<evidence type="ECO:0000256" key="1">
    <source>
        <dbReference type="SAM" id="SignalP"/>
    </source>
</evidence>
<evidence type="ECO:0000313" key="3">
    <source>
        <dbReference type="Proteomes" id="UP000268033"/>
    </source>
</evidence>
<gene>
    <name evidence="2" type="ORF">EDC28_10679</name>
</gene>
<dbReference type="Pfam" id="PF10972">
    <property type="entry name" value="CsiV"/>
    <property type="match status" value="1"/>
</dbReference>
<keyword evidence="1" id="KW-0732">Signal</keyword>
<evidence type="ECO:0000313" key="2">
    <source>
        <dbReference type="EMBL" id="ROQ24832.1"/>
    </source>
</evidence>
<comment type="caution">
    <text evidence="2">The sequence shown here is derived from an EMBL/GenBank/DDBJ whole genome shotgun (WGS) entry which is preliminary data.</text>
</comment>
<proteinExistence type="predicted"/>
<dbReference type="RefSeq" id="WP_170164112.1">
    <property type="nucleotide sequence ID" value="NZ_RJUL01000006.1"/>
</dbReference>
<dbReference type="InterPro" id="IPR021241">
    <property type="entry name" value="CsiV"/>
</dbReference>